<evidence type="ECO:0000259" key="1">
    <source>
        <dbReference type="Pfam" id="PF24024"/>
    </source>
</evidence>
<evidence type="ECO:0000313" key="2">
    <source>
        <dbReference type="EMBL" id="GEP44708.1"/>
    </source>
</evidence>
<sequence>MKSVFILQHMHTLPGDVDDVKMIGAYLTRVDAVQAVDRLRGQPGFCDHPKIVDPQSGSATDMQGFHINEYELGKDHWTEGYVAV</sequence>
<dbReference type="OrthoDB" id="1551149at2"/>
<dbReference type="EMBL" id="BKAG01000034">
    <property type="protein sequence ID" value="GEP44708.1"/>
    <property type="molecule type" value="Genomic_DNA"/>
</dbReference>
<keyword evidence="3" id="KW-1185">Reference proteome</keyword>
<accession>A0A512MDA8</accession>
<dbReference type="AlphaFoldDB" id="A0A512MDA8"/>
<name>A0A512MDA8_9BACT</name>
<dbReference type="Proteomes" id="UP000321577">
    <property type="component" value="Unassembled WGS sequence"/>
</dbReference>
<comment type="caution">
    <text evidence="2">The sequence shown here is derived from an EMBL/GenBank/DDBJ whole genome shotgun (WGS) entry which is preliminary data.</text>
</comment>
<reference evidence="2 3" key="1">
    <citation type="submission" date="2019-07" db="EMBL/GenBank/DDBJ databases">
        <title>Whole genome shotgun sequence of Brevifollis gellanilyticus NBRC 108608.</title>
        <authorList>
            <person name="Hosoyama A."/>
            <person name="Uohara A."/>
            <person name="Ohji S."/>
            <person name="Ichikawa N."/>
        </authorList>
    </citation>
    <scope>NUCLEOTIDE SEQUENCE [LARGE SCALE GENOMIC DNA]</scope>
    <source>
        <strain evidence="2 3">NBRC 108608</strain>
    </source>
</reference>
<proteinExistence type="predicted"/>
<protein>
    <recommendedName>
        <fullName evidence="1">DUF7336 domain-containing protein</fullName>
    </recommendedName>
</protein>
<organism evidence="2 3">
    <name type="scientific">Brevifollis gellanilyticus</name>
    <dbReference type="NCBI Taxonomy" id="748831"/>
    <lineage>
        <taxon>Bacteria</taxon>
        <taxon>Pseudomonadati</taxon>
        <taxon>Verrucomicrobiota</taxon>
        <taxon>Verrucomicrobiia</taxon>
        <taxon>Verrucomicrobiales</taxon>
        <taxon>Verrucomicrobiaceae</taxon>
    </lineage>
</organism>
<dbReference type="Pfam" id="PF24024">
    <property type="entry name" value="DUF7336"/>
    <property type="match status" value="1"/>
</dbReference>
<feature type="domain" description="DUF7336" evidence="1">
    <location>
        <begin position="3"/>
        <end position="80"/>
    </location>
</feature>
<gene>
    <name evidence="2" type="ORF">BGE01nite_39990</name>
</gene>
<evidence type="ECO:0000313" key="3">
    <source>
        <dbReference type="Proteomes" id="UP000321577"/>
    </source>
</evidence>
<dbReference type="InterPro" id="IPR055760">
    <property type="entry name" value="DUF7336"/>
</dbReference>